<dbReference type="Gene3D" id="3.40.50.150">
    <property type="entry name" value="Vaccinia Virus protein VP39"/>
    <property type="match status" value="1"/>
</dbReference>
<dbReference type="PIRSF" id="PIRSF018637">
    <property type="entry name" value="TrmK"/>
    <property type="match status" value="1"/>
</dbReference>
<comment type="caution">
    <text evidence="2">The sequence shown here is derived from an EMBL/GenBank/DDBJ whole genome shotgun (WGS) entry which is preliminary data.</text>
</comment>
<keyword evidence="4" id="KW-1185">Reference proteome</keyword>
<dbReference type="Proteomes" id="UP000238153">
    <property type="component" value="Unassembled WGS sequence"/>
</dbReference>
<organism evidence="2 3">
    <name type="scientific">Staphylococcus haemolyticus</name>
    <dbReference type="NCBI Taxonomy" id="1283"/>
    <lineage>
        <taxon>Bacteria</taxon>
        <taxon>Bacillati</taxon>
        <taxon>Bacillota</taxon>
        <taxon>Bacilli</taxon>
        <taxon>Bacillales</taxon>
        <taxon>Staphylococcaceae</taxon>
        <taxon>Staphylococcus</taxon>
    </lineage>
</organism>
<dbReference type="GeneID" id="93780756"/>
<dbReference type="GO" id="GO:0032259">
    <property type="term" value="P:methylation"/>
    <property type="evidence" value="ECO:0007669"/>
    <property type="project" value="UniProtKB-KW"/>
</dbReference>
<evidence type="ECO:0000313" key="4">
    <source>
        <dbReference type="Proteomes" id="UP001269271"/>
    </source>
</evidence>
<dbReference type="KEGG" id="shh:ShL2_01238"/>
<dbReference type="GO" id="GO:0160105">
    <property type="term" value="F:tRNA (adenine(22)-N1)-methyltransferase activity"/>
    <property type="evidence" value="ECO:0007669"/>
    <property type="project" value="InterPro"/>
</dbReference>
<name>A0A2A1KCD6_STAHA</name>
<dbReference type="PANTHER" id="PTHR38451:SF1">
    <property type="entry name" value="TRNA (ADENINE(22)-N(1))-METHYLTRANSFERASE"/>
    <property type="match status" value="1"/>
</dbReference>
<dbReference type="RefSeq" id="WP_011275652.1">
    <property type="nucleotide sequence ID" value="NZ_BKAY01000003.1"/>
</dbReference>
<dbReference type="EMBL" id="JAVSOO010000026">
    <property type="protein sequence ID" value="MDT4287259.1"/>
    <property type="molecule type" value="Genomic_DNA"/>
</dbReference>
<protein>
    <submittedName>
        <fullName evidence="2">tRNA (Adenine(22)-N(1))-methyltransferase TrmK</fullName>
    </submittedName>
</protein>
<dbReference type="AlphaFoldDB" id="A0A2A1KCD6"/>
<reference evidence="2 3" key="1">
    <citation type="submission" date="2017-11" db="EMBL/GenBank/DDBJ databases">
        <authorList>
            <person name="Founou R.C."/>
            <person name="Founou L."/>
            <person name="Allam M."/>
            <person name="Ismail A."/>
            <person name="Essack S.Y."/>
        </authorList>
    </citation>
    <scope>NUCLEOTIDE SEQUENCE [LARGE SCALE GENOMIC DNA]</scope>
    <source>
        <strain evidence="2 3">G811N2B1</strain>
    </source>
</reference>
<dbReference type="InterPro" id="IPR029063">
    <property type="entry name" value="SAM-dependent_MTases_sf"/>
</dbReference>
<dbReference type="Gene3D" id="1.10.287.1890">
    <property type="match status" value="1"/>
</dbReference>
<evidence type="ECO:0000313" key="2">
    <source>
        <dbReference type="EMBL" id="PPJ75604.1"/>
    </source>
</evidence>
<dbReference type="Pfam" id="PF04816">
    <property type="entry name" value="TrmK"/>
    <property type="match status" value="1"/>
</dbReference>
<dbReference type="Proteomes" id="UP001269271">
    <property type="component" value="Unassembled WGS sequence"/>
</dbReference>
<gene>
    <name evidence="2" type="ORF">CV019_05435</name>
    <name evidence="1" type="ORF">RO950_09720</name>
</gene>
<evidence type="ECO:0000313" key="1">
    <source>
        <dbReference type="EMBL" id="MDT4287259.1"/>
    </source>
</evidence>
<dbReference type="EMBL" id="PGWX01000256">
    <property type="protein sequence ID" value="PPJ75604.1"/>
    <property type="molecule type" value="Genomic_DNA"/>
</dbReference>
<evidence type="ECO:0000313" key="3">
    <source>
        <dbReference type="Proteomes" id="UP000238153"/>
    </source>
</evidence>
<dbReference type="PANTHER" id="PTHR38451">
    <property type="entry name" value="TRNA (ADENINE(22)-N(1))-METHYLTRANSFERASE"/>
    <property type="match status" value="1"/>
</dbReference>
<dbReference type="STRING" id="1283.ShL2_01238"/>
<dbReference type="InterPro" id="IPR006901">
    <property type="entry name" value="TrmK"/>
</dbReference>
<accession>A0A2A1KCD6</accession>
<dbReference type="SUPFAM" id="SSF53335">
    <property type="entry name" value="S-adenosyl-L-methionine-dependent methyltransferases"/>
    <property type="match status" value="1"/>
</dbReference>
<reference evidence="1 4" key="2">
    <citation type="submission" date="2023-08" db="EMBL/GenBank/DDBJ databases">
        <title>Genomic surveillance of Staphylococcus haemolyticus neonatal outbreak in southern France.</title>
        <authorList>
            <person name="Magnan C."/>
            <person name="Morsli M."/>
            <person name="Thiery B."/>
            <person name="Salipante F."/>
            <person name="Attar J."/>
            <person name="Massimo D.M."/>
            <person name="Ory J."/>
            <person name="Pantel A."/>
            <person name="Lavigne J.-P."/>
        </authorList>
    </citation>
    <scope>NUCLEOTIDE SEQUENCE [LARGE SCALE GENOMIC DNA]</scope>
    <source>
        <strain evidence="1 4">NSH026</strain>
    </source>
</reference>
<keyword evidence="2" id="KW-0808">Transferase</keyword>
<keyword evidence="2" id="KW-0489">Methyltransferase</keyword>
<dbReference type="OMA" id="GTDHGYI"/>
<sequence length="229" mass="26011">MITLNQRLTTVCNYLVPGNLADIGSDHAYLPIYAIQHGLITHAIAGEVIKGPFEAAKKNVSDNQLNNVIDVRLGDGLSVLRQNESIQNITICGMGGPLIARILNEGRIHLANGPRLILQSNIQTEVLRYTLMTLNYQIIEEVILEEKGHIYEIVVAAHMGHQDHLDKKELKFGPKLLQNKNEIFYKKWRHELEALNHIRNQLNSELHHERLKEIDNDISLITEVLNNEN</sequence>
<proteinExistence type="predicted"/>